<keyword evidence="2" id="KW-1133">Transmembrane helix</keyword>
<evidence type="ECO:0000256" key="1">
    <source>
        <dbReference type="SAM" id="MobiDB-lite"/>
    </source>
</evidence>
<feature type="transmembrane region" description="Helical" evidence="2">
    <location>
        <begin position="136"/>
        <end position="158"/>
    </location>
</feature>
<evidence type="ECO:0000313" key="4">
    <source>
        <dbReference type="Proteomes" id="UP001218218"/>
    </source>
</evidence>
<feature type="transmembrane region" description="Helical" evidence="2">
    <location>
        <begin position="349"/>
        <end position="367"/>
    </location>
</feature>
<dbReference type="Proteomes" id="UP001218218">
    <property type="component" value="Unassembled WGS sequence"/>
</dbReference>
<name>A0AAD7A2L5_9AGAR</name>
<dbReference type="AlphaFoldDB" id="A0AAD7A2L5"/>
<proteinExistence type="predicted"/>
<keyword evidence="4" id="KW-1185">Reference proteome</keyword>
<gene>
    <name evidence="3" type="ORF">DFH08DRAFT_153441</name>
</gene>
<organism evidence="3 4">
    <name type="scientific">Mycena albidolilacea</name>
    <dbReference type="NCBI Taxonomy" id="1033008"/>
    <lineage>
        <taxon>Eukaryota</taxon>
        <taxon>Fungi</taxon>
        <taxon>Dikarya</taxon>
        <taxon>Basidiomycota</taxon>
        <taxon>Agaricomycotina</taxon>
        <taxon>Agaricomycetes</taxon>
        <taxon>Agaricomycetidae</taxon>
        <taxon>Agaricales</taxon>
        <taxon>Marasmiineae</taxon>
        <taxon>Mycenaceae</taxon>
        <taxon>Mycena</taxon>
    </lineage>
</organism>
<feature type="compositionally biased region" description="Low complexity" evidence="1">
    <location>
        <begin position="377"/>
        <end position="390"/>
    </location>
</feature>
<comment type="caution">
    <text evidence="3">The sequence shown here is derived from an EMBL/GenBank/DDBJ whole genome shotgun (WGS) entry which is preliminary data.</text>
</comment>
<feature type="transmembrane region" description="Helical" evidence="2">
    <location>
        <begin position="281"/>
        <end position="300"/>
    </location>
</feature>
<feature type="region of interest" description="Disordered" evidence="1">
    <location>
        <begin position="375"/>
        <end position="397"/>
    </location>
</feature>
<feature type="transmembrane region" description="Helical" evidence="2">
    <location>
        <begin position="249"/>
        <end position="269"/>
    </location>
</feature>
<feature type="transmembrane region" description="Helical" evidence="2">
    <location>
        <begin position="222"/>
        <end position="242"/>
    </location>
</feature>
<accession>A0AAD7A2L5</accession>
<protein>
    <submittedName>
        <fullName evidence="3">Uncharacterized protein</fullName>
    </submittedName>
</protein>
<keyword evidence="2" id="KW-0812">Transmembrane</keyword>
<dbReference type="EMBL" id="JARIHO010000018">
    <property type="protein sequence ID" value="KAJ7347800.1"/>
    <property type="molecule type" value="Genomic_DNA"/>
</dbReference>
<evidence type="ECO:0000313" key="3">
    <source>
        <dbReference type="EMBL" id="KAJ7347800.1"/>
    </source>
</evidence>
<feature type="transmembrane region" description="Helical" evidence="2">
    <location>
        <begin position="12"/>
        <end position="32"/>
    </location>
</feature>
<feature type="transmembrane region" description="Helical" evidence="2">
    <location>
        <begin position="307"/>
        <end position="329"/>
    </location>
</feature>
<feature type="transmembrane region" description="Helical" evidence="2">
    <location>
        <begin position="165"/>
        <end position="183"/>
    </location>
</feature>
<sequence>MSLAQKCGQYSQIFFFAALCLYLAVVGVWSLIVEGISSQKELLSRITTDTPISGFYGPGTWWAWLITLGLSHAHTGMALLTTGELPSGWDYDLIGVSFYTTVAAIDLMRKSRAIAQLGDKASESALLPALVCAERVVSIGTGSSLFSATVALLSGFFSDLRKARTLLCITTIPLIFSLVASGFTSHVHQVILQTAPVFWCSLHPTTPSSHVATEPHISSFNFTLVDFLAVGTSVISIGFLSIGLLSSGYWIVVGYCTASVIPVTFIGTWVCRRNVRRALRWTAFAGAISVAIGVSMPLLVVPFVNGLIIGIWFFCWIFLWWAVYILAFFPQLGYFPLTGMSVFEMDQMAALLGVVLVAAIRILRRIYKAKVKHSRSDSSPSSLELAPLLRRANEDEP</sequence>
<keyword evidence="2" id="KW-0472">Membrane</keyword>
<evidence type="ECO:0000256" key="2">
    <source>
        <dbReference type="SAM" id="Phobius"/>
    </source>
</evidence>
<reference evidence="3" key="1">
    <citation type="submission" date="2023-03" db="EMBL/GenBank/DDBJ databases">
        <title>Massive genome expansion in bonnet fungi (Mycena s.s.) driven by repeated elements and novel gene families across ecological guilds.</title>
        <authorList>
            <consortium name="Lawrence Berkeley National Laboratory"/>
            <person name="Harder C.B."/>
            <person name="Miyauchi S."/>
            <person name="Viragh M."/>
            <person name="Kuo A."/>
            <person name="Thoen E."/>
            <person name="Andreopoulos B."/>
            <person name="Lu D."/>
            <person name="Skrede I."/>
            <person name="Drula E."/>
            <person name="Henrissat B."/>
            <person name="Morin E."/>
            <person name="Kohler A."/>
            <person name="Barry K."/>
            <person name="LaButti K."/>
            <person name="Morin E."/>
            <person name="Salamov A."/>
            <person name="Lipzen A."/>
            <person name="Mereny Z."/>
            <person name="Hegedus B."/>
            <person name="Baldrian P."/>
            <person name="Stursova M."/>
            <person name="Weitz H."/>
            <person name="Taylor A."/>
            <person name="Grigoriev I.V."/>
            <person name="Nagy L.G."/>
            <person name="Martin F."/>
            <person name="Kauserud H."/>
        </authorList>
    </citation>
    <scope>NUCLEOTIDE SEQUENCE</scope>
    <source>
        <strain evidence="3">CBHHK002</strain>
    </source>
</reference>